<proteinExistence type="predicted"/>
<accession>A0A090WZK3</accession>
<organism evidence="1 2">
    <name type="scientific">Algibacter lectus</name>
    <dbReference type="NCBI Taxonomy" id="221126"/>
    <lineage>
        <taxon>Bacteria</taxon>
        <taxon>Pseudomonadati</taxon>
        <taxon>Bacteroidota</taxon>
        <taxon>Flavobacteriia</taxon>
        <taxon>Flavobacteriales</taxon>
        <taxon>Flavobacteriaceae</taxon>
        <taxon>Algibacter</taxon>
    </lineage>
</organism>
<dbReference type="EMBL" id="BBNU01000031">
    <property type="protein sequence ID" value="GAL82510.1"/>
    <property type="molecule type" value="Genomic_DNA"/>
</dbReference>
<protein>
    <submittedName>
        <fullName evidence="1">Uncharacterized protein</fullName>
    </submittedName>
</protein>
<gene>
    <name evidence="1" type="ORF">JCM19274_1799</name>
</gene>
<evidence type="ECO:0000313" key="1">
    <source>
        <dbReference type="EMBL" id="GAL82510.1"/>
    </source>
</evidence>
<evidence type="ECO:0000313" key="2">
    <source>
        <dbReference type="Proteomes" id="UP000029643"/>
    </source>
</evidence>
<name>A0A090WZK3_9FLAO</name>
<reference evidence="1 2" key="1">
    <citation type="journal article" date="2014" name="Genome Announc.">
        <title>Draft Genome Sequences of Marine Flavobacterium Algibacter lectus Strains SS8 and NR4.</title>
        <authorList>
            <person name="Takatani N."/>
            <person name="Nakanishi M."/>
            <person name="Meirelles P."/>
            <person name="Mino S."/>
            <person name="Suda W."/>
            <person name="Oshima K."/>
            <person name="Hattori M."/>
            <person name="Ohkuma M."/>
            <person name="Hosokawa M."/>
            <person name="Miyashita K."/>
            <person name="Thompson F.L."/>
            <person name="Niwa A."/>
            <person name="Sawabe T."/>
            <person name="Sawabe T."/>
        </authorList>
    </citation>
    <scope>NUCLEOTIDE SEQUENCE [LARGE SCALE GENOMIC DNA]</scope>
    <source>
        <strain evidence="2">JCM19274</strain>
    </source>
</reference>
<dbReference type="AlphaFoldDB" id="A0A090WZK3"/>
<dbReference type="Proteomes" id="UP000029643">
    <property type="component" value="Unassembled WGS sequence"/>
</dbReference>
<sequence length="96" mass="11134">MILGALIGGSISILTTWLQQRSQVNRDLTRIAYEMAVKEYETLIANSPGKTVAPLESFVTYYIEYLKMVKSNKFKLNDITKLREFRTELNKIYQHS</sequence>
<comment type="caution">
    <text evidence="1">The sequence shown here is derived from an EMBL/GenBank/DDBJ whole genome shotgun (WGS) entry which is preliminary data.</text>
</comment>